<name>A0A024T9N5_9STRA</name>
<accession>A0A024T9N5</accession>
<dbReference type="VEuPathDB" id="FungiDB:H310_14441"/>
<dbReference type="AlphaFoldDB" id="A0A024T9N5"/>
<evidence type="ECO:0000256" key="2">
    <source>
        <dbReference type="SAM" id="SignalP"/>
    </source>
</evidence>
<dbReference type="EMBL" id="KI914021">
    <property type="protein sequence ID" value="ETV90845.1"/>
    <property type="molecule type" value="Genomic_DNA"/>
</dbReference>
<proteinExistence type="predicted"/>
<sequence length="115" mass="12554">MVILAVVATIAATTVTAANIASSVHRLLEVADSVDVVVEFKDGNTRALRSAKLELNSIQERGPRIAHLRSLLVKTMESSQKEALEDEEAAVQPRRGRPVSKYGPKKKPKQYYSGP</sequence>
<feature type="region of interest" description="Disordered" evidence="1">
    <location>
        <begin position="82"/>
        <end position="115"/>
    </location>
</feature>
<evidence type="ECO:0000256" key="1">
    <source>
        <dbReference type="SAM" id="MobiDB-lite"/>
    </source>
</evidence>
<reference evidence="3" key="1">
    <citation type="submission" date="2013-12" db="EMBL/GenBank/DDBJ databases">
        <title>The Genome Sequence of Aphanomyces invadans NJM9701.</title>
        <authorList>
            <consortium name="The Broad Institute Genomics Platform"/>
            <person name="Russ C."/>
            <person name="Tyler B."/>
            <person name="van West P."/>
            <person name="Dieguez-Uribeondo J."/>
            <person name="Young S.K."/>
            <person name="Zeng Q."/>
            <person name="Gargeya S."/>
            <person name="Fitzgerald M."/>
            <person name="Abouelleil A."/>
            <person name="Alvarado L."/>
            <person name="Chapman S.B."/>
            <person name="Gainer-Dewar J."/>
            <person name="Goldberg J."/>
            <person name="Griggs A."/>
            <person name="Gujja S."/>
            <person name="Hansen M."/>
            <person name="Howarth C."/>
            <person name="Imamovic A."/>
            <person name="Ireland A."/>
            <person name="Larimer J."/>
            <person name="McCowan C."/>
            <person name="Murphy C."/>
            <person name="Pearson M."/>
            <person name="Poon T.W."/>
            <person name="Priest M."/>
            <person name="Roberts A."/>
            <person name="Saif S."/>
            <person name="Shea T."/>
            <person name="Sykes S."/>
            <person name="Wortman J."/>
            <person name="Nusbaum C."/>
            <person name="Birren B."/>
        </authorList>
    </citation>
    <scope>NUCLEOTIDE SEQUENCE [LARGE SCALE GENOMIC DNA]</scope>
    <source>
        <strain evidence="3">NJM9701</strain>
    </source>
</reference>
<feature type="compositionally biased region" description="Basic residues" evidence="1">
    <location>
        <begin position="94"/>
        <end position="109"/>
    </location>
</feature>
<keyword evidence="2" id="KW-0732">Signal</keyword>
<dbReference type="RefSeq" id="XP_008880523.1">
    <property type="nucleotide sequence ID" value="XM_008882301.1"/>
</dbReference>
<dbReference type="GeneID" id="20091491"/>
<gene>
    <name evidence="3" type="ORF">H310_14441</name>
</gene>
<evidence type="ECO:0008006" key="4">
    <source>
        <dbReference type="Google" id="ProtNLM"/>
    </source>
</evidence>
<feature type="signal peptide" evidence="2">
    <location>
        <begin position="1"/>
        <end position="17"/>
    </location>
</feature>
<protein>
    <recommendedName>
        <fullName evidence="4">RxLR effector protein</fullName>
    </recommendedName>
</protein>
<organism evidence="3">
    <name type="scientific">Aphanomyces invadans</name>
    <dbReference type="NCBI Taxonomy" id="157072"/>
    <lineage>
        <taxon>Eukaryota</taxon>
        <taxon>Sar</taxon>
        <taxon>Stramenopiles</taxon>
        <taxon>Oomycota</taxon>
        <taxon>Saprolegniomycetes</taxon>
        <taxon>Saprolegniales</taxon>
        <taxon>Verrucalvaceae</taxon>
        <taxon>Aphanomyces</taxon>
    </lineage>
</organism>
<feature type="chain" id="PRO_5001534127" description="RxLR effector protein" evidence="2">
    <location>
        <begin position="18"/>
        <end position="115"/>
    </location>
</feature>
<evidence type="ECO:0000313" key="3">
    <source>
        <dbReference type="EMBL" id="ETV90845.1"/>
    </source>
</evidence>